<dbReference type="Proteomes" id="UP001250656">
    <property type="component" value="Unassembled WGS sequence"/>
</dbReference>
<proteinExistence type="predicted"/>
<dbReference type="Pfam" id="PF02811">
    <property type="entry name" value="PHP"/>
    <property type="match status" value="1"/>
</dbReference>
<keyword evidence="1" id="KW-0472">Membrane</keyword>
<dbReference type="SUPFAM" id="SSF89550">
    <property type="entry name" value="PHP domain-like"/>
    <property type="match status" value="1"/>
</dbReference>
<gene>
    <name evidence="3" type="ORF">RQM65_09030</name>
</gene>
<evidence type="ECO:0000313" key="3">
    <source>
        <dbReference type="EMBL" id="MDT7828804.1"/>
    </source>
</evidence>
<evidence type="ECO:0000259" key="2">
    <source>
        <dbReference type="SMART" id="SM00481"/>
    </source>
</evidence>
<evidence type="ECO:0000313" key="4">
    <source>
        <dbReference type="Proteomes" id="UP001250656"/>
    </source>
</evidence>
<keyword evidence="1" id="KW-1133">Transmembrane helix</keyword>
<feature type="transmembrane region" description="Helical" evidence="1">
    <location>
        <begin position="448"/>
        <end position="469"/>
    </location>
</feature>
<sequence>MNRTKKQNLFLALVMLSIIILSTVFQFKVHFEDALLQSPAPGYKVDISIWRIIFEPILGPLLYLNRSLYVLEELPLALFWGFIFYVGYSAVKKFRGSRFRRDMLYRQLANLPLIIGLCFALFVVVLFIPLPNNTIRNTTDDTVLVTSHAHTEFSHDGLISQENMWKWHKRNGFDAFFITDHANHKKSLEFSQEQKEGKFPIDPLVLVGQEFSGTNHMSLLGLNGEFETKGMEDKAVIDSVHRYGGAVIINHWFDGKGRRKEVYAALGADGFEIENTGTDLYYDRDVFKQLRKFCEENGLIMIGGLDFHGYGKACSLYNAFEIPDWDILGHSGKKQAVLNILKEGPQEKIKILIYKDRPFYPKANLVFRPFLTTVNYFRTLNWAQILSWALWIFLFQSIVNRTEKSVLLRNNGLLVLSNIGAIFLMGIGVHYYLRGKAVIGYNDIYSEYSLLLGPIGLGLLLYVLAVAYYRFSKRKSAKSDSVHEKTTINF</sequence>
<feature type="transmembrane region" description="Helical" evidence="1">
    <location>
        <begin position="382"/>
        <end position="400"/>
    </location>
</feature>
<dbReference type="InterPro" id="IPR016195">
    <property type="entry name" value="Pol/histidinol_Pase-like"/>
</dbReference>
<dbReference type="InterPro" id="IPR052018">
    <property type="entry name" value="PHP_domain"/>
</dbReference>
<feature type="transmembrane region" description="Helical" evidence="1">
    <location>
        <begin position="412"/>
        <end position="433"/>
    </location>
</feature>
<evidence type="ECO:0000256" key="1">
    <source>
        <dbReference type="SAM" id="Phobius"/>
    </source>
</evidence>
<feature type="transmembrane region" description="Helical" evidence="1">
    <location>
        <begin position="74"/>
        <end position="91"/>
    </location>
</feature>
<comment type="caution">
    <text evidence="3">The sequence shown here is derived from an EMBL/GenBank/DDBJ whole genome shotgun (WGS) entry which is preliminary data.</text>
</comment>
<reference evidence="3 4" key="1">
    <citation type="submission" date="2023-09" db="EMBL/GenBank/DDBJ databases">
        <title>Novel taxa isolated from Blanes Bay.</title>
        <authorList>
            <person name="Rey-Velasco X."/>
            <person name="Lucena T."/>
        </authorList>
    </citation>
    <scope>NUCLEOTIDE SEQUENCE [LARGE SCALE GENOMIC DNA]</scope>
    <source>
        <strain evidence="3 4">S334</strain>
    </source>
</reference>
<dbReference type="EMBL" id="JAVTTP010000001">
    <property type="protein sequence ID" value="MDT7828804.1"/>
    <property type="molecule type" value="Genomic_DNA"/>
</dbReference>
<keyword evidence="1" id="KW-0812">Transmembrane</keyword>
<dbReference type="RefSeq" id="WP_314014325.1">
    <property type="nucleotide sequence ID" value="NZ_JAVTTP010000001.1"/>
</dbReference>
<dbReference type="InterPro" id="IPR004013">
    <property type="entry name" value="PHP_dom"/>
</dbReference>
<protein>
    <submittedName>
        <fullName evidence="3">PHP domain-containing protein</fullName>
    </submittedName>
</protein>
<feature type="domain" description="Polymerase/histidinol phosphatase N-terminal" evidence="2">
    <location>
        <begin position="145"/>
        <end position="215"/>
    </location>
</feature>
<dbReference type="PANTHER" id="PTHR42924:SF3">
    <property type="entry name" value="POLYMERASE_HISTIDINOL PHOSPHATASE N-TERMINAL DOMAIN-CONTAINING PROTEIN"/>
    <property type="match status" value="1"/>
</dbReference>
<organism evidence="3 4">
    <name type="scientific">Pricia mediterranea</name>
    <dbReference type="NCBI Taxonomy" id="3076079"/>
    <lineage>
        <taxon>Bacteria</taxon>
        <taxon>Pseudomonadati</taxon>
        <taxon>Bacteroidota</taxon>
        <taxon>Flavobacteriia</taxon>
        <taxon>Flavobacteriales</taxon>
        <taxon>Flavobacteriaceae</taxon>
        <taxon>Pricia</taxon>
    </lineage>
</organism>
<dbReference type="SMART" id="SM00481">
    <property type="entry name" value="POLIIIAc"/>
    <property type="match status" value="1"/>
</dbReference>
<dbReference type="CDD" id="cd07432">
    <property type="entry name" value="PHP_HisPPase"/>
    <property type="match status" value="1"/>
</dbReference>
<dbReference type="PANTHER" id="PTHR42924">
    <property type="entry name" value="EXONUCLEASE"/>
    <property type="match status" value="1"/>
</dbReference>
<keyword evidence="4" id="KW-1185">Reference proteome</keyword>
<dbReference type="Gene3D" id="3.20.20.140">
    <property type="entry name" value="Metal-dependent hydrolases"/>
    <property type="match status" value="1"/>
</dbReference>
<feature type="transmembrane region" description="Helical" evidence="1">
    <location>
        <begin position="111"/>
        <end position="130"/>
    </location>
</feature>
<dbReference type="InterPro" id="IPR003141">
    <property type="entry name" value="Pol/His_phosphatase_N"/>
</dbReference>
<name>A0ABU3L6H2_9FLAO</name>
<accession>A0ABU3L6H2</accession>